<gene>
    <name evidence="9" type="primary">LOC113072077</name>
</gene>
<comment type="subcellular location">
    <subcellularLocation>
        <location evidence="1">Membrane</location>
    </subcellularLocation>
</comment>
<dbReference type="InterPro" id="IPR003599">
    <property type="entry name" value="Ig_sub"/>
</dbReference>
<sequence length="289" mass="32165">MKVHLKILSVFVVLTGVLMKSGNVYEGTEGESVEIRCPYQDDYKYSPKYFCRHPCYSNHVLIKSAKIDQVVSDGRYSLINTVSGRLFSVTIRNLRQTDSGVYYCGLDQWFSDTKNIVRLSVHPAAPVNRSTHTPENTETTHIWTTALTSTDTSISLSDKSDSYEQFSPTSSTVQSNGSTTLDKDFFAFSIPVVCAGVLVLLVFGVLVGLVSFCRKRSELKSRFQDTPDLNQVSQTVYDVHHLYDEIVAENSPAGPARDGDSANTYSTVQHCDPAPQNDVKDLYSVITHH</sequence>
<protein>
    <submittedName>
        <fullName evidence="9">CMRF35-like molecule 8</fullName>
    </submittedName>
</protein>
<dbReference type="PANTHER" id="PTHR11860:SF118">
    <property type="entry name" value="CMRF35-LIKE MOLECULE 3-RELATED"/>
    <property type="match status" value="1"/>
</dbReference>
<evidence type="ECO:0000256" key="4">
    <source>
        <dbReference type="SAM" id="MobiDB-lite"/>
    </source>
</evidence>
<feature type="signal peptide" evidence="6">
    <location>
        <begin position="1"/>
        <end position="19"/>
    </location>
</feature>
<dbReference type="InterPro" id="IPR050671">
    <property type="entry name" value="CD300_family_receptors"/>
</dbReference>
<dbReference type="AlphaFoldDB" id="A0A6P6MY59"/>
<feature type="region of interest" description="Disordered" evidence="4">
    <location>
        <begin position="157"/>
        <end position="176"/>
    </location>
</feature>
<dbReference type="KEGG" id="caua:113072077"/>
<evidence type="ECO:0000256" key="3">
    <source>
        <dbReference type="ARBA" id="ARBA00023136"/>
    </source>
</evidence>
<reference evidence="9" key="1">
    <citation type="submission" date="2025-08" db="UniProtKB">
        <authorList>
            <consortium name="RefSeq"/>
        </authorList>
    </citation>
    <scope>IDENTIFICATION</scope>
    <source>
        <strain evidence="9">Wakin</strain>
        <tissue evidence="9">Muscle</tissue>
    </source>
</reference>
<dbReference type="InterPro" id="IPR036179">
    <property type="entry name" value="Ig-like_dom_sf"/>
</dbReference>
<keyword evidence="2 5" id="KW-0812">Transmembrane</keyword>
<evidence type="ECO:0000256" key="2">
    <source>
        <dbReference type="ARBA" id="ARBA00022692"/>
    </source>
</evidence>
<dbReference type="Gene3D" id="2.60.40.10">
    <property type="entry name" value="Immunoglobulins"/>
    <property type="match status" value="1"/>
</dbReference>
<evidence type="ECO:0000256" key="1">
    <source>
        <dbReference type="ARBA" id="ARBA00004370"/>
    </source>
</evidence>
<dbReference type="GeneID" id="113072077"/>
<dbReference type="SMART" id="SM00409">
    <property type="entry name" value="IG"/>
    <property type="match status" value="1"/>
</dbReference>
<proteinExistence type="predicted"/>
<dbReference type="InterPro" id="IPR013783">
    <property type="entry name" value="Ig-like_fold"/>
</dbReference>
<keyword evidence="6" id="KW-0732">Signal</keyword>
<accession>A0A6P6MY59</accession>
<feature type="compositionally biased region" description="Polar residues" evidence="4">
    <location>
        <begin position="163"/>
        <end position="176"/>
    </location>
</feature>
<feature type="domain" description="Immunoglobulin" evidence="7">
    <location>
        <begin position="22"/>
        <end position="122"/>
    </location>
</feature>
<feature type="chain" id="PRO_5027574724" evidence="6">
    <location>
        <begin position="20"/>
        <end position="289"/>
    </location>
</feature>
<feature type="region of interest" description="Disordered" evidence="4">
    <location>
        <begin position="250"/>
        <end position="276"/>
    </location>
</feature>
<dbReference type="Proteomes" id="UP000515129">
    <property type="component" value="Unplaced"/>
</dbReference>
<dbReference type="GO" id="GO:0005886">
    <property type="term" value="C:plasma membrane"/>
    <property type="evidence" value="ECO:0007669"/>
    <property type="project" value="TreeGrafter"/>
</dbReference>
<dbReference type="CDD" id="cd05716">
    <property type="entry name" value="IgV_pIgR_like"/>
    <property type="match status" value="1"/>
</dbReference>
<organism evidence="8 9">
    <name type="scientific">Carassius auratus</name>
    <name type="common">Goldfish</name>
    <dbReference type="NCBI Taxonomy" id="7957"/>
    <lineage>
        <taxon>Eukaryota</taxon>
        <taxon>Metazoa</taxon>
        <taxon>Chordata</taxon>
        <taxon>Craniata</taxon>
        <taxon>Vertebrata</taxon>
        <taxon>Euteleostomi</taxon>
        <taxon>Actinopterygii</taxon>
        <taxon>Neopterygii</taxon>
        <taxon>Teleostei</taxon>
        <taxon>Ostariophysi</taxon>
        <taxon>Cypriniformes</taxon>
        <taxon>Cyprinidae</taxon>
        <taxon>Cyprininae</taxon>
        <taxon>Carassius</taxon>
    </lineage>
</organism>
<dbReference type="SUPFAM" id="SSF48726">
    <property type="entry name" value="Immunoglobulin"/>
    <property type="match status" value="1"/>
</dbReference>
<evidence type="ECO:0000313" key="9">
    <source>
        <dbReference type="RefSeq" id="XP_026101001.1"/>
    </source>
</evidence>
<dbReference type="PANTHER" id="PTHR11860">
    <property type="entry name" value="POLYMERIC-IMMUNOGLOBULIN RECEPTOR"/>
    <property type="match status" value="1"/>
</dbReference>
<evidence type="ECO:0000313" key="8">
    <source>
        <dbReference type="Proteomes" id="UP000515129"/>
    </source>
</evidence>
<evidence type="ECO:0000256" key="6">
    <source>
        <dbReference type="SAM" id="SignalP"/>
    </source>
</evidence>
<dbReference type="Pfam" id="PF07686">
    <property type="entry name" value="V-set"/>
    <property type="match status" value="1"/>
</dbReference>
<dbReference type="GO" id="GO:0004888">
    <property type="term" value="F:transmembrane signaling receptor activity"/>
    <property type="evidence" value="ECO:0007669"/>
    <property type="project" value="TreeGrafter"/>
</dbReference>
<dbReference type="InterPro" id="IPR013106">
    <property type="entry name" value="Ig_V-set"/>
</dbReference>
<evidence type="ECO:0000256" key="5">
    <source>
        <dbReference type="SAM" id="Phobius"/>
    </source>
</evidence>
<keyword evidence="8" id="KW-1185">Reference proteome</keyword>
<keyword evidence="5" id="KW-1133">Transmembrane helix</keyword>
<evidence type="ECO:0000259" key="7">
    <source>
        <dbReference type="SMART" id="SM00409"/>
    </source>
</evidence>
<keyword evidence="3 5" id="KW-0472">Membrane</keyword>
<dbReference type="OrthoDB" id="9805957at2759"/>
<dbReference type="RefSeq" id="XP_026101001.1">
    <property type="nucleotide sequence ID" value="XM_026245216.1"/>
</dbReference>
<feature type="transmembrane region" description="Helical" evidence="5">
    <location>
        <begin position="185"/>
        <end position="212"/>
    </location>
</feature>
<name>A0A6P6MY59_CARAU</name>